<dbReference type="Proteomes" id="UP000008743">
    <property type="component" value="Unassembled WGS sequence"/>
</dbReference>
<feature type="transmembrane region" description="Helical" evidence="14">
    <location>
        <begin position="48"/>
        <end position="67"/>
    </location>
</feature>
<dbReference type="PRINTS" id="PR00075">
    <property type="entry name" value="FACDDSATRASE"/>
</dbReference>
<dbReference type="EMBL" id="KE346366">
    <property type="protein sequence ID" value="KJE93881.1"/>
    <property type="molecule type" value="Genomic_DNA"/>
</dbReference>
<keyword evidence="6 14" id="KW-1133">Transmembrane helix</keyword>
<dbReference type="OrthoDB" id="10260134at2759"/>
<evidence type="ECO:0000256" key="8">
    <source>
        <dbReference type="ARBA" id="ARBA00023004"/>
    </source>
</evidence>
<organism evidence="16 17">
    <name type="scientific">Capsaspora owczarzaki (strain ATCC 30864)</name>
    <dbReference type="NCBI Taxonomy" id="595528"/>
    <lineage>
        <taxon>Eukaryota</taxon>
        <taxon>Filasterea</taxon>
        <taxon>Capsaspora</taxon>
    </lineage>
</organism>
<name>A0A0D2UFH7_CAPO3</name>
<dbReference type="GO" id="GO:0016020">
    <property type="term" value="C:membrane"/>
    <property type="evidence" value="ECO:0007669"/>
    <property type="project" value="UniProtKB-SubCell"/>
</dbReference>
<dbReference type="PANTHER" id="PTHR11351:SF31">
    <property type="entry name" value="DESATURASE 1, ISOFORM A-RELATED"/>
    <property type="match status" value="1"/>
</dbReference>
<keyword evidence="5" id="KW-0276">Fatty acid metabolism</keyword>
<evidence type="ECO:0000256" key="2">
    <source>
        <dbReference type="ARBA" id="ARBA00009295"/>
    </source>
</evidence>
<dbReference type="RefSeq" id="XP_004347347.2">
    <property type="nucleotide sequence ID" value="XM_004347297.2"/>
</dbReference>
<dbReference type="Pfam" id="PF00487">
    <property type="entry name" value="FA_desaturase"/>
    <property type="match status" value="1"/>
</dbReference>
<dbReference type="InParanoid" id="A0A0D2UFH7"/>
<keyword evidence="4 12" id="KW-0812">Transmembrane</keyword>
<comment type="cofactor">
    <cofactor evidence="12">
        <name>Fe(2+)</name>
        <dbReference type="ChEBI" id="CHEBI:29033"/>
    </cofactor>
</comment>
<evidence type="ECO:0000256" key="11">
    <source>
        <dbReference type="ARBA" id="ARBA00023160"/>
    </source>
</evidence>
<keyword evidence="10 14" id="KW-0472">Membrane</keyword>
<protein>
    <submittedName>
        <fullName evidence="16">Fatty-acid desaturase</fullName>
    </submittedName>
</protein>
<comment type="similarity">
    <text evidence="2 12">Belongs to the fatty acid desaturase type 1 family.</text>
</comment>
<dbReference type="GO" id="GO:0006633">
    <property type="term" value="P:fatty acid biosynthetic process"/>
    <property type="evidence" value="ECO:0007669"/>
    <property type="project" value="UniProtKB-KW"/>
</dbReference>
<evidence type="ECO:0000256" key="5">
    <source>
        <dbReference type="ARBA" id="ARBA00022832"/>
    </source>
</evidence>
<dbReference type="InterPro" id="IPR005804">
    <property type="entry name" value="FA_desaturase_dom"/>
</dbReference>
<feature type="region of interest" description="Disordered" evidence="13">
    <location>
        <begin position="342"/>
        <end position="369"/>
    </location>
</feature>
<evidence type="ECO:0000313" key="16">
    <source>
        <dbReference type="EMBL" id="KJE93881.1"/>
    </source>
</evidence>
<keyword evidence="9" id="KW-0443">Lipid metabolism</keyword>
<comment type="subcellular location">
    <subcellularLocation>
        <location evidence="1">Membrane</location>
        <topology evidence="1">Multi-pass membrane protein</topology>
    </subcellularLocation>
</comment>
<feature type="transmembrane region" description="Helical" evidence="14">
    <location>
        <begin position="156"/>
        <end position="176"/>
    </location>
</feature>
<reference evidence="17" key="1">
    <citation type="submission" date="2011-02" db="EMBL/GenBank/DDBJ databases">
        <title>The Genome Sequence of Capsaspora owczarzaki ATCC 30864.</title>
        <authorList>
            <person name="Russ C."/>
            <person name="Cuomo C."/>
            <person name="Burger G."/>
            <person name="Gray M.W."/>
            <person name="Holland P.W.H."/>
            <person name="King N."/>
            <person name="Lang F.B.F."/>
            <person name="Roger A.J."/>
            <person name="Ruiz-Trillo I."/>
            <person name="Young S.K."/>
            <person name="Zeng Q."/>
            <person name="Gargeya S."/>
            <person name="Alvarado L."/>
            <person name="Berlin A."/>
            <person name="Chapman S.B."/>
            <person name="Chen Z."/>
            <person name="Freedman E."/>
            <person name="Gellesch M."/>
            <person name="Goldberg J."/>
            <person name="Griggs A."/>
            <person name="Gujja S."/>
            <person name="Heilman E."/>
            <person name="Heiman D."/>
            <person name="Howarth C."/>
            <person name="Mehta T."/>
            <person name="Neiman D."/>
            <person name="Pearson M."/>
            <person name="Roberts A."/>
            <person name="Saif S."/>
            <person name="Shea T."/>
            <person name="Shenoy N."/>
            <person name="Sisk P."/>
            <person name="Stolte C."/>
            <person name="Sykes S."/>
            <person name="White J."/>
            <person name="Yandava C."/>
            <person name="Haas B."/>
            <person name="Nusbaum C."/>
            <person name="Birren B."/>
        </authorList>
    </citation>
    <scope>NUCLEOTIDE SEQUENCE</scope>
    <source>
        <strain evidence="17">ATCC 30864</strain>
    </source>
</reference>
<evidence type="ECO:0000256" key="12">
    <source>
        <dbReference type="RuleBase" id="RU000581"/>
    </source>
</evidence>
<keyword evidence="7 12" id="KW-0560">Oxidoreductase</keyword>
<dbReference type="PANTHER" id="PTHR11351">
    <property type="entry name" value="ACYL-COA DESATURASE"/>
    <property type="match status" value="1"/>
</dbReference>
<proteinExistence type="inferred from homology"/>
<feature type="transmembrane region" description="Helical" evidence="14">
    <location>
        <begin position="23"/>
        <end position="42"/>
    </location>
</feature>
<dbReference type="CDD" id="cd03505">
    <property type="entry name" value="Delta9-FADS-like"/>
    <property type="match status" value="1"/>
</dbReference>
<evidence type="ECO:0000256" key="14">
    <source>
        <dbReference type="SAM" id="Phobius"/>
    </source>
</evidence>
<dbReference type="PhylomeDB" id="A0A0D2UFH7"/>
<evidence type="ECO:0000256" key="9">
    <source>
        <dbReference type="ARBA" id="ARBA00023098"/>
    </source>
</evidence>
<evidence type="ECO:0000256" key="1">
    <source>
        <dbReference type="ARBA" id="ARBA00004141"/>
    </source>
</evidence>
<evidence type="ECO:0000256" key="6">
    <source>
        <dbReference type="ARBA" id="ARBA00022989"/>
    </source>
</evidence>
<dbReference type="STRING" id="595528.A0A0D2UFH7"/>
<comment type="domain">
    <text evidence="12">The histidine box domains are involved in binding the catalytic metal ions.</text>
</comment>
<evidence type="ECO:0000256" key="7">
    <source>
        <dbReference type="ARBA" id="ARBA00023002"/>
    </source>
</evidence>
<sequence>MAIVGLGTSKLAAGKSKSTGQFLISRGVQLFYAFGWLFAFTVPFRWELLALAVASYYLRMFFVTAGYHRYFSHMTFQTSRAFQFFLAFMAETSVQQGVCWWAAHHRQHHRQCDTEKDPHSPSRLGFWKSHMLWVEDADNYETHWELVPDLVKFPEIVAVSESFLIPPTLYGAAIYLLGGYDVFIWAFVVSTWAVSHGTFLVNSANHIWGRERFICQYQPGCTAKNNWWVTVFTLGEGWHNNHHANMKVCRQGIYWYEIDITYYVLRVLQALGIVWNIREPNYEGVDRRKAEFLEYKAKLAGANVAHAAGLDSTLLSKHSHDNEDIDAPVVADGPASAAAAAAAAAAVDEDTTTERRYPQRSRTPSRSTR</sequence>
<evidence type="ECO:0000259" key="15">
    <source>
        <dbReference type="Pfam" id="PF00487"/>
    </source>
</evidence>
<keyword evidence="3 12" id="KW-0444">Lipid biosynthesis</keyword>
<feature type="transmembrane region" description="Helical" evidence="14">
    <location>
        <begin position="182"/>
        <end position="202"/>
    </location>
</feature>
<dbReference type="InterPro" id="IPR015876">
    <property type="entry name" value="Acyl-CoA_DS"/>
</dbReference>
<evidence type="ECO:0000256" key="4">
    <source>
        <dbReference type="ARBA" id="ARBA00022692"/>
    </source>
</evidence>
<evidence type="ECO:0000313" key="17">
    <source>
        <dbReference type="Proteomes" id="UP000008743"/>
    </source>
</evidence>
<accession>A0A0D2UFH7</accession>
<dbReference type="AlphaFoldDB" id="A0A0D2UFH7"/>
<dbReference type="GO" id="GO:0016717">
    <property type="term" value="F:oxidoreductase activity, acting on paired donors, with oxidation of a pair of donors resulting in the reduction of molecular oxygen to two molecules of water"/>
    <property type="evidence" value="ECO:0007669"/>
    <property type="project" value="InterPro"/>
</dbReference>
<evidence type="ECO:0000256" key="3">
    <source>
        <dbReference type="ARBA" id="ARBA00022516"/>
    </source>
</evidence>
<evidence type="ECO:0000256" key="10">
    <source>
        <dbReference type="ARBA" id="ARBA00023136"/>
    </source>
</evidence>
<evidence type="ECO:0000256" key="13">
    <source>
        <dbReference type="SAM" id="MobiDB-lite"/>
    </source>
</evidence>
<dbReference type="eggNOG" id="KOG1600">
    <property type="taxonomic scope" value="Eukaryota"/>
</dbReference>
<keyword evidence="17" id="KW-1185">Reference proteome</keyword>
<keyword evidence="8" id="KW-0408">Iron</keyword>
<keyword evidence="11 12" id="KW-0275">Fatty acid biosynthesis</keyword>
<feature type="domain" description="Fatty acid desaturase" evidence="15">
    <location>
        <begin position="46"/>
        <end position="262"/>
    </location>
</feature>
<gene>
    <name evidence="16" type="ORF">CAOG_004600</name>
</gene>
<feature type="compositionally biased region" description="Low complexity" evidence="13">
    <location>
        <begin position="360"/>
        <end position="369"/>
    </location>
</feature>